<dbReference type="EMBL" id="FWYB01000007">
    <property type="protein sequence ID" value="SMC97825.1"/>
    <property type="molecule type" value="Genomic_DNA"/>
</dbReference>
<protein>
    <submittedName>
        <fullName evidence="2">8-oxo-dGTP diphosphatase</fullName>
    </submittedName>
</protein>
<accession>A0A1W2DK38</accession>
<evidence type="ECO:0000313" key="3">
    <source>
        <dbReference type="Proteomes" id="UP000192678"/>
    </source>
</evidence>
<dbReference type="Gene3D" id="3.90.79.10">
    <property type="entry name" value="Nucleoside Triphosphate Pyrophosphohydrolase"/>
    <property type="match status" value="1"/>
</dbReference>
<name>A0A1W2DK38_9SPHI</name>
<dbReference type="AlphaFoldDB" id="A0A1W2DK38"/>
<dbReference type="STRING" id="475255.SAMN04488101_107114"/>
<dbReference type="PROSITE" id="PS51462">
    <property type="entry name" value="NUDIX"/>
    <property type="match status" value="1"/>
</dbReference>
<dbReference type="InterPro" id="IPR036388">
    <property type="entry name" value="WH-like_DNA-bd_sf"/>
</dbReference>
<dbReference type="Pfam" id="PF21906">
    <property type="entry name" value="WHD_NrtR"/>
    <property type="match status" value="1"/>
</dbReference>
<reference evidence="2 3" key="1">
    <citation type="submission" date="2017-04" db="EMBL/GenBank/DDBJ databases">
        <authorList>
            <person name="Afonso C.L."/>
            <person name="Miller P.J."/>
            <person name="Scott M.A."/>
            <person name="Spackman E."/>
            <person name="Goraichik I."/>
            <person name="Dimitrov K.M."/>
            <person name="Suarez D.L."/>
            <person name="Swayne D.E."/>
        </authorList>
    </citation>
    <scope>NUCLEOTIDE SEQUENCE [LARGE SCALE GENOMIC DNA]</scope>
    <source>
        <strain evidence="2 3">DSM 19625</strain>
    </source>
</reference>
<proteinExistence type="predicted"/>
<evidence type="ECO:0000313" key="2">
    <source>
        <dbReference type="EMBL" id="SMC97825.1"/>
    </source>
</evidence>
<dbReference type="PANTHER" id="PTHR43736">
    <property type="entry name" value="ADP-RIBOSE PYROPHOSPHATASE"/>
    <property type="match status" value="1"/>
</dbReference>
<dbReference type="Gene3D" id="1.10.10.10">
    <property type="entry name" value="Winged helix-like DNA-binding domain superfamily/Winged helix DNA-binding domain"/>
    <property type="match status" value="1"/>
</dbReference>
<gene>
    <name evidence="2" type="ORF">SAMN04488101_107114</name>
</gene>
<keyword evidence="3" id="KW-1185">Reference proteome</keyword>
<dbReference type="InterPro" id="IPR000086">
    <property type="entry name" value="NUDIX_hydrolase_dom"/>
</dbReference>
<sequence length="247" mass="29134">MFTGNKYIYLLLIFKISVLKEVLPKFNSTFSIDCVLFGFDEGELKILLIERNEEPFKDWWALPGNLVEENESLDQSATRILHELTGLSDIYMEQYYTFGDVNRHPQGRVVSIAYYALLRLGGDKVVKPISNYAKQAYWINVKDLPKLAFDHQQIFEKGMEKIMRRIKHQPIAFELLPEKFTLTQLQNVYEVILNKKLDKRNFRKKMLSFGVLRDLNEKQYGVSFRAATLYKFDKRKYAKLFSKEISF</sequence>
<dbReference type="SUPFAM" id="SSF55811">
    <property type="entry name" value="Nudix"/>
    <property type="match status" value="1"/>
</dbReference>
<dbReference type="PANTHER" id="PTHR43736:SF4">
    <property type="entry name" value="SLR1690 PROTEIN"/>
    <property type="match status" value="1"/>
</dbReference>
<dbReference type="CDD" id="cd18873">
    <property type="entry name" value="NUDIX_NadM_like"/>
    <property type="match status" value="1"/>
</dbReference>
<dbReference type="InterPro" id="IPR054105">
    <property type="entry name" value="WHD_NrtR"/>
</dbReference>
<organism evidence="2 3">
    <name type="scientific">Pedobacter nyackensis</name>
    <dbReference type="NCBI Taxonomy" id="475255"/>
    <lineage>
        <taxon>Bacteria</taxon>
        <taxon>Pseudomonadati</taxon>
        <taxon>Bacteroidota</taxon>
        <taxon>Sphingobacteriia</taxon>
        <taxon>Sphingobacteriales</taxon>
        <taxon>Sphingobacteriaceae</taxon>
        <taxon>Pedobacter</taxon>
    </lineage>
</organism>
<dbReference type="Pfam" id="PF00293">
    <property type="entry name" value="NUDIX"/>
    <property type="match status" value="1"/>
</dbReference>
<dbReference type="Proteomes" id="UP000192678">
    <property type="component" value="Unassembled WGS sequence"/>
</dbReference>
<evidence type="ECO:0000259" key="1">
    <source>
        <dbReference type="PROSITE" id="PS51462"/>
    </source>
</evidence>
<dbReference type="InterPro" id="IPR036390">
    <property type="entry name" value="WH_DNA-bd_sf"/>
</dbReference>
<dbReference type="InterPro" id="IPR015797">
    <property type="entry name" value="NUDIX_hydrolase-like_dom_sf"/>
</dbReference>
<feature type="domain" description="Nudix hydrolase" evidence="1">
    <location>
        <begin position="29"/>
        <end position="161"/>
    </location>
</feature>
<dbReference type="SUPFAM" id="SSF46785">
    <property type="entry name" value="Winged helix' DNA-binding domain"/>
    <property type="match status" value="1"/>
</dbReference>